<feature type="chain" id="PRO_5042981889" description="Secreted protein" evidence="1">
    <location>
        <begin position="33"/>
        <end position="87"/>
    </location>
</feature>
<evidence type="ECO:0000256" key="1">
    <source>
        <dbReference type="SAM" id="SignalP"/>
    </source>
</evidence>
<accession>A0AAQ3SWK7</accession>
<feature type="signal peptide" evidence="1">
    <location>
        <begin position="1"/>
        <end position="32"/>
    </location>
</feature>
<dbReference type="AlphaFoldDB" id="A0AAQ3SWK7"/>
<evidence type="ECO:0000313" key="3">
    <source>
        <dbReference type="Proteomes" id="UP001341281"/>
    </source>
</evidence>
<name>A0AAQ3SWK7_PASNO</name>
<dbReference type="Proteomes" id="UP001341281">
    <property type="component" value="Chromosome 03"/>
</dbReference>
<reference evidence="2 3" key="1">
    <citation type="submission" date="2024-02" db="EMBL/GenBank/DDBJ databases">
        <title>High-quality chromosome-scale genome assembly of Pensacola bahiagrass (Paspalum notatum Flugge var. saurae).</title>
        <authorList>
            <person name="Vega J.M."/>
            <person name="Podio M."/>
            <person name="Orjuela J."/>
            <person name="Siena L.A."/>
            <person name="Pessino S.C."/>
            <person name="Combes M.C."/>
            <person name="Mariac C."/>
            <person name="Albertini E."/>
            <person name="Pupilli F."/>
            <person name="Ortiz J.P.A."/>
            <person name="Leblanc O."/>
        </authorList>
    </citation>
    <scope>NUCLEOTIDE SEQUENCE [LARGE SCALE GENOMIC DNA]</scope>
    <source>
        <strain evidence="2">R1</strain>
        <tissue evidence="2">Leaf</tissue>
    </source>
</reference>
<gene>
    <name evidence="2" type="ORF">U9M48_011798</name>
</gene>
<organism evidence="2 3">
    <name type="scientific">Paspalum notatum var. saurae</name>
    <dbReference type="NCBI Taxonomy" id="547442"/>
    <lineage>
        <taxon>Eukaryota</taxon>
        <taxon>Viridiplantae</taxon>
        <taxon>Streptophyta</taxon>
        <taxon>Embryophyta</taxon>
        <taxon>Tracheophyta</taxon>
        <taxon>Spermatophyta</taxon>
        <taxon>Magnoliopsida</taxon>
        <taxon>Liliopsida</taxon>
        <taxon>Poales</taxon>
        <taxon>Poaceae</taxon>
        <taxon>PACMAD clade</taxon>
        <taxon>Panicoideae</taxon>
        <taxon>Andropogonodae</taxon>
        <taxon>Paspaleae</taxon>
        <taxon>Paspalinae</taxon>
        <taxon>Paspalum</taxon>
    </lineage>
</organism>
<proteinExistence type="predicted"/>
<evidence type="ECO:0008006" key="4">
    <source>
        <dbReference type="Google" id="ProtNLM"/>
    </source>
</evidence>
<keyword evidence="3" id="KW-1185">Reference proteome</keyword>
<dbReference type="EMBL" id="CP144747">
    <property type="protein sequence ID" value="WVZ61996.1"/>
    <property type="molecule type" value="Genomic_DNA"/>
</dbReference>
<keyword evidence="1" id="KW-0732">Signal</keyword>
<evidence type="ECO:0000313" key="2">
    <source>
        <dbReference type="EMBL" id="WVZ61996.1"/>
    </source>
</evidence>
<sequence length="87" mass="9185">MAAFGLDLPCTGSSRTHLWLFAPALSLPLSLSLSLSPLREAEGTCVYQAGEEGRWPLCLLTLSRVASEEGVTTTSKIAVQAVGHSLI</sequence>
<protein>
    <recommendedName>
        <fullName evidence="4">Secreted protein</fullName>
    </recommendedName>
</protein>